<feature type="compositionally biased region" description="Polar residues" evidence="13">
    <location>
        <begin position="342"/>
        <end position="351"/>
    </location>
</feature>
<evidence type="ECO:0000256" key="3">
    <source>
        <dbReference type="ARBA" id="ARBA00005283"/>
    </source>
</evidence>
<dbReference type="GO" id="GO:0046872">
    <property type="term" value="F:metal ion binding"/>
    <property type="evidence" value="ECO:0007669"/>
    <property type="project" value="UniProtKB-KW"/>
</dbReference>
<keyword evidence="10" id="KW-0234">DNA repair</keyword>
<reference evidence="16" key="1">
    <citation type="submission" date="2022-08" db="EMBL/GenBank/DDBJ databases">
        <authorList>
            <person name="Marques A."/>
        </authorList>
    </citation>
    <scope>NUCLEOTIDE SEQUENCE</scope>
    <source>
        <strain evidence="16">RhyPub2mFocal</strain>
        <tissue evidence="16">Leaves</tissue>
    </source>
</reference>
<dbReference type="GO" id="GO:0004527">
    <property type="term" value="F:exonuclease activity"/>
    <property type="evidence" value="ECO:0007669"/>
    <property type="project" value="UniProtKB-KW"/>
</dbReference>
<gene>
    <name evidence="16" type="ORF">LUZ62_063669</name>
</gene>
<dbReference type="Gene3D" id="1.10.150.20">
    <property type="entry name" value="5' to 3' exonuclease, C-terminal subdomain"/>
    <property type="match status" value="1"/>
</dbReference>
<dbReference type="Pfam" id="PF00752">
    <property type="entry name" value="XPG_N"/>
    <property type="match status" value="1"/>
</dbReference>
<comment type="caution">
    <text evidence="16">The sequence shown here is derived from an EMBL/GenBank/DDBJ whole genome shotgun (WGS) entry which is preliminary data.</text>
</comment>
<organism evidence="16 17">
    <name type="scientific">Rhynchospora pubera</name>
    <dbReference type="NCBI Taxonomy" id="906938"/>
    <lineage>
        <taxon>Eukaryota</taxon>
        <taxon>Viridiplantae</taxon>
        <taxon>Streptophyta</taxon>
        <taxon>Embryophyta</taxon>
        <taxon>Tracheophyta</taxon>
        <taxon>Spermatophyta</taxon>
        <taxon>Magnoliopsida</taxon>
        <taxon>Liliopsida</taxon>
        <taxon>Poales</taxon>
        <taxon>Cyperaceae</taxon>
        <taxon>Cyperoideae</taxon>
        <taxon>Rhynchosporeae</taxon>
        <taxon>Rhynchospora</taxon>
    </lineage>
</organism>
<evidence type="ECO:0000256" key="5">
    <source>
        <dbReference type="ARBA" id="ARBA00022723"/>
    </source>
</evidence>
<evidence type="ECO:0000313" key="16">
    <source>
        <dbReference type="EMBL" id="KAJ4779412.1"/>
    </source>
</evidence>
<dbReference type="SMART" id="SM00485">
    <property type="entry name" value="XPGN"/>
    <property type="match status" value="1"/>
</dbReference>
<keyword evidence="8" id="KW-0378">Hydrolase</keyword>
<dbReference type="InterPro" id="IPR006084">
    <property type="entry name" value="XPG/Rad2"/>
</dbReference>
<feature type="region of interest" description="Disordered" evidence="13">
    <location>
        <begin position="673"/>
        <end position="722"/>
    </location>
</feature>
<protein>
    <submittedName>
        <fullName evidence="16">5'-3' exonuclease family protein</fullName>
    </submittedName>
</protein>
<feature type="compositionally biased region" description="Polar residues" evidence="13">
    <location>
        <begin position="406"/>
        <end position="415"/>
    </location>
</feature>
<feature type="compositionally biased region" description="Basic and acidic residues" evidence="13">
    <location>
        <begin position="1150"/>
        <end position="1162"/>
    </location>
</feature>
<dbReference type="CDD" id="cd09868">
    <property type="entry name" value="PIN_XPG_RAD2"/>
    <property type="match status" value="2"/>
</dbReference>
<dbReference type="GO" id="GO:0003697">
    <property type="term" value="F:single-stranded DNA binding"/>
    <property type="evidence" value="ECO:0007669"/>
    <property type="project" value="InterPro"/>
</dbReference>
<dbReference type="FunFam" id="3.40.50.1010:FF:000031">
    <property type="entry name" value="DNA repair protein UVH3"/>
    <property type="match status" value="1"/>
</dbReference>
<feature type="region of interest" description="Disordered" evidence="13">
    <location>
        <begin position="126"/>
        <end position="148"/>
    </location>
</feature>
<feature type="compositionally biased region" description="Basic and acidic residues" evidence="13">
    <location>
        <begin position="1347"/>
        <end position="1362"/>
    </location>
</feature>
<keyword evidence="4" id="KW-0540">Nuclease</keyword>
<dbReference type="InterPro" id="IPR001044">
    <property type="entry name" value="XPG/Rad2_eukaryotes"/>
</dbReference>
<keyword evidence="17" id="KW-1185">Reference proteome</keyword>
<accession>A0AAV8EKU9</accession>
<feature type="compositionally biased region" description="Polar residues" evidence="13">
    <location>
        <begin position="1322"/>
        <end position="1342"/>
    </location>
</feature>
<dbReference type="Gene3D" id="3.40.50.1010">
    <property type="entry name" value="5'-nuclease"/>
    <property type="match status" value="2"/>
</dbReference>
<evidence type="ECO:0000256" key="7">
    <source>
        <dbReference type="ARBA" id="ARBA00022763"/>
    </source>
</evidence>
<keyword evidence="6" id="KW-0255">Endonuclease</keyword>
<evidence type="ECO:0000256" key="10">
    <source>
        <dbReference type="ARBA" id="ARBA00023204"/>
    </source>
</evidence>
<keyword evidence="7" id="KW-0227">DNA damage</keyword>
<proteinExistence type="inferred from homology"/>
<keyword evidence="16" id="KW-0269">Exonuclease</keyword>
<dbReference type="Pfam" id="PF00867">
    <property type="entry name" value="XPG_I"/>
    <property type="match status" value="1"/>
</dbReference>
<evidence type="ECO:0000256" key="1">
    <source>
        <dbReference type="ARBA" id="ARBA00001946"/>
    </source>
</evidence>
<evidence type="ECO:0000259" key="14">
    <source>
        <dbReference type="SMART" id="SM00484"/>
    </source>
</evidence>
<dbReference type="PRINTS" id="PR00853">
    <property type="entry name" value="XPGRADSUPER"/>
</dbReference>
<dbReference type="Proteomes" id="UP001140206">
    <property type="component" value="Chromosome 3"/>
</dbReference>
<feature type="region of interest" description="Disordered" evidence="13">
    <location>
        <begin position="627"/>
        <end position="652"/>
    </location>
</feature>
<feature type="region of interest" description="Disordered" evidence="13">
    <location>
        <begin position="389"/>
        <end position="415"/>
    </location>
</feature>
<dbReference type="InterPro" id="IPR019974">
    <property type="entry name" value="XPG_CS"/>
</dbReference>
<feature type="domain" description="XPG-I" evidence="14">
    <location>
        <begin position="864"/>
        <end position="933"/>
    </location>
</feature>
<dbReference type="GO" id="GO:0005634">
    <property type="term" value="C:nucleus"/>
    <property type="evidence" value="ECO:0007669"/>
    <property type="project" value="UniProtKB-SubCell"/>
</dbReference>
<dbReference type="InterPro" id="IPR029060">
    <property type="entry name" value="PIN-like_dom_sf"/>
</dbReference>
<evidence type="ECO:0000256" key="9">
    <source>
        <dbReference type="ARBA" id="ARBA00022842"/>
    </source>
</evidence>
<dbReference type="FunFam" id="3.40.50.1010:FF:000029">
    <property type="entry name" value="DNA repair protein UVH3"/>
    <property type="match status" value="1"/>
</dbReference>
<evidence type="ECO:0000256" key="4">
    <source>
        <dbReference type="ARBA" id="ARBA00022722"/>
    </source>
</evidence>
<sequence>MGVHGLWELLAPVGRRVSVETLAGKRLAIDASIWMVQFIKAMRDEKGEMVHNAHLLGFFRRICKLLFLRTKPVFVFDGATPALKRHTLASRRRHRDAARAKIRKTAEKLLLSHLKARKLEELAAELKKSSERKEDAKGKKVESANTANHEKLDELLAASLAAEDEMNGAVGASTSADFEEEKEDDDEEEMIIPLTGDNIDPAVLASLPPSMQLDLLVQMRERMMAENRHKFQKIKKSPAKFSELQIQSYLKTVAFRREIDQVQRCAAGKDLGGLQTSKIASETNREYIFSSSFTGDKQMLAQQVGNDANTDSNIVKKHTISDPSILSAATSSRSAKEAPMNELQSDYTSEVETYKDERGRVRVNRLRGLGIRMTRDIQRNLDFIKEYEQESNMVGDSPSEKDGPSVETNDLSSDISFPRSDLMEISFLEDPEESKDSIDDIFLSLAAGVSSNKEPVVSDGSEGMWEDGVVEETGVSGIERDGQKNNDVVWVENNSEGDDVDWEDGVSEIPVTHSKSRSEQCKVSKGVLEEEALVQEAIRRSLEESFGKETRIAKGNHKIDNSMSEVNDKVDWEEGTSYSPIKSTSSQPEEEDILMQEAIKRSLEDLPREKSYSEMPAHLDTVKPGEISRSLGIGTSLDPIESRGSGYGEGRHSEENVVEGVFVNGKLSETNIEELKGNVDDSKSDELESSDKLSPESEKKQLADAIGDIKGPSASTDLGPISERGLDQFNRSSALNQLDRSSKDHVTTSDLGFIPGTGVHQLDRSSDMNKSFGDSIGDKESTGINVVSDMARGDDAGLSNLIVEDTADEDFMDDLNTISEANLQEEISLLKQEQAELGHQRRKLESHAEAVSNEMYAECQELLQMFGLPYIIAPTEAEAQCAFMEMNNLVDGVVTDDSDVFLFGAQSVYKNIFDDRKYVETYFMKDIEAELGLNREKLIRMAMLLGSDYTEGVSGIGIVNAIEVVHAFPEEDGLKEFREWVESPDPSILENFDLGLKKKSSKAETNNGETKEGKDGKSPTTNSKDIKVTFMDNHRNISKNWHLPSSFPSQAVVDAYYSPHVDNSTEKFSWGKPDLNLLRKLCWERLGWNQQKADELLLPVLKEYSKHETQLRLEAFYTFNERFAKIRSQRIKKAIKGITGSAFPDIDDPVQEKNLDKGESSHGRKTRKKGSNTSQKGRARKRKSTAVQQEKSDPDTSSEVSDKNESQFGTTEEMTQIRRSKRQRNQVKYTEDDNEVSDPDNRTTNQSEANVVDQGAVEENPSFTDIECTETVEAEDTETVANSTEASTKEYLYSGGGFCTDEGDENMDPATDKPVEGVNEAQDVSTSPSTGTKEDMTNTTTAETEESVSRDANPDLPIEGKVKWGLTAMPSLKRRKS</sequence>
<feature type="compositionally biased region" description="Acidic residues" evidence="13">
    <location>
        <begin position="1267"/>
        <end position="1278"/>
    </location>
</feature>
<dbReference type="PANTHER" id="PTHR16171">
    <property type="entry name" value="DNA REPAIR PROTEIN COMPLEMENTING XP-G CELLS-RELATED"/>
    <property type="match status" value="1"/>
</dbReference>
<dbReference type="PANTHER" id="PTHR16171:SF7">
    <property type="entry name" value="DNA REPAIR PROTEIN RAD2"/>
    <property type="match status" value="1"/>
</dbReference>
<dbReference type="PRINTS" id="PR00066">
    <property type="entry name" value="XRODRMPGMNTG"/>
</dbReference>
<feature type="compositionally biased region" description="Basic and acidic residues" evidence="13">
    <location>
        <begin position="1190"/>
        <end position="1205"/>
    </location>
</feature>
<dbReference type="PROSITE" id="PS00842">
    <property type="entry name" value="XPG_2"/>
    <property type="match status" value="1"/>
</dbReference>
<dbReference type="InterPro" id="IPR006085">
    <property type="entry name" value="XPG_DNA_repair_N"/>
</dbReference>
<feature type="region of interest" description="Disordered" evidence="13">
    <location>
        <begin position="327"/>
        <end position="351"/>
    </location>
</feature>
<feature type="region of interest" description="Disordered" evidence="13">
    <location>
        <begin position="1000"/>
        <end position="1024"/>
    </location>
</feature>
<feature type="domain" description="XPG N-terminal" evidence="15">
    <location>
        <begin position="1"/>
        <end position="98"/>
    </location>
</feature>
<dbReference type="InterPro" id="IPR008918">
    <property type="entry name" value="HhH2"/>
</dbReference>
<dbReference type="SMART" id="SM00484">
    <property type="entry name" value="XPGI"/>
    <property type="match status" value="1"/>
</dbReference>
<comment type="subcellular location">
    <subcellularLocation>
        <location evidence="2">Nucleus</location>
    </subcellularLocation>
</comment>
<evidence type="ECO:0000313" key="17">
    <source>
        <dbReference type="Proteomes" id="UP001140206"/>
    </source>
</evidence>
<dbReference type="FunFam" id="1.10.150.20:FF:000050">
    <property type="entry name" value="DNA repair protein UVH3"/>
    <property type="match status" value="1"/>
</dbReference>
<dbReference type="GO" id="GO:0004520">
    <property type="term" value="F:DNA endonuclease activity"/>
    <property type="evidence" value="ECO:0007669"/>
    <property type="project" value="TreeGrafter"/>
</dbReference>
<dbReference type="GO" id="GO:0006289">
    <property type="term" value="P:nucleotide-excision repair"/>
    <property type="evidence" value="ECO:0007669"/>
    <property type="project" value="InterPro"/>
</dbReference>
<comment type="cofactor">
    <cofactor evidence="1">
        <name>Mg(2+)</name>
        <dbReference type="ChEBI" id="CHEBI:18420"/>
    </cofactor>
</comment>
<evidence type="ECO:0000256" key="12">
    <source>
        <dbReference type="SAM" id="Coils"/>
    </source>
</evidence>
<keyword evidence="9" id="KW-0460">Magnesium</keyword>
<dbReference type="CDD" id="cd09904">
    <property type="entry name" value="H3TH_XPG"/>
    <property type="match status" value="1"/>
</dbReference>
<dbReference type="EMBL" id="JAMFTS010000003">
    <property type="protein sequence ID" value="KAJ4779412.1"/>
    <property type="molecule type" value="Genomic_DNA"/>
</dbReference>
<name>A0AAV8EKU9_9POAL</name>
<comment type="similarity">
    <text evidence="3">Belongs to the XPG/RAD2 endonuclease family. XPG subfamily.</text>
</comment>
<evidence type="ECO:0000256" key="6">
    <source>
        <dbReference type="ARBA" id="ARBA00022759"/>
    </source>
</evidence>
<dbReference type="SUPFAM" id="SSF88723">
    <property type="entry name" value="PIN domain-like"/>
    <property type="match status" value="1"/>
</dbReference>
<evidence type="ECO:0000256" key="2">
    <source>
        <dbReference type="ARBA" id="ARBA00004123"/>
    </source>
</evidence>
<dbReference type="SMART" id="SM00279">
    <property type="entry name" value="HhH2"/>
    <property type="match status" value="1"/>
</dbReference>
<evidence type="ECO:0000256" key="8">
    <source>
        <dbReference type="ARBA" id="ARBA00022801"/>
    </source>
</evidence>
<feature type="region of interest" description="Disordered" evidence="13">
    <location>
        <begin position="1140"/>
        <end position="1362"/>
    </location>
</feature>
<feature type="coiled-coil region" evidence="12">
    <location>
        <begin position="820"/>
        <end position="850"/>
    </location>
</feature>
<evidence type="ECO:0000256" key="13">
    <source>
        <dbReference type="SAM" id="MobiDB-lite"/>
    </source>
</evidence>
<keyword evidence="11" id="KW-0539">Nucleus</keyword>
<keyword evidence="12" id="KW-0175">Coiled coil</keyword>
<evidence type="ECO:0000259" key="15">
    <source>
        <dbReference type="SMART" id="SM00485"/>
    </source>
</evidence>
<dbReference type="InterPro" id="IPR006086">
    <property type="entry name" value="XPG-I_dom"/>
</dbReference>
<dbReference type="InterPro" id="IPR036279">
    <property type="entry name" value="5-3_exonuclease_C_sf"/>
</dbReference>
<dbReference type="SUPFAM" id="SSF47807">
    <property type="entry name" value="5' to 3' exonuclease, C-terminal subdomain"/>
    <property type="match status" value="1"/>
</dbReference>
<keyword evidence="5" id="KW-0479">Metal-binding</keyword>
<feature type="compositionally biased region" description="Basic and acidic residues" evidence="13">
    <location>
        <begin position="673"/>
        <end position="702"/>
    </location>
</feature>
<evidence type="ECO:0000256" key="11">
    <source>
        <dbReference type="ARBA" id="ARBA00023242"/>
    </source>
</evidence>
<dbReference type="PROSITE" id="PS00841">
    <property type="entry name" value="XPG_1"/>
    <property type="match status" value="1"/>
</dbReference>